<dbReference type="EMBL" id="PSZG01000001">
    <property type="protein sequence ID" value="RKO76137.1"/>
    <property type="molecule type" value="Genomic_DNA"/>
</dbReference>
<evidence type="ECO:0000313" key="1">
    <source>
        <dbReference type="EMBL" id="RKO76137.1"/>
    </source>
</evidence>
<comment type="caution">
    <text evidence="1">The sequence shown here is derived from an EMBL/GenBank/DDBJ whole genome shotgun (WGS) entry which is preliminary data.</text>
</comment>
<evidence type="ECO:0000313" key="2">
    <source>
        <dbReference type="Proteomes" id="UP000269665"/>
    </source>
</evidence>
<dbReference type="AlphaFoldDB" id="A0A8B3F920"/>
<sequence>MLTTKMKALLLYGGLAAAFGAGWYVQGLRWDTDIAQRDKQQSKDISASQQAVIAGQSLQFHHYNEIARQANQYAITIKGKSDEKQIIYRTVIKHHPASRECVPDDVATGLLDYAHSLRASAMRATAGGADTTGSGAATTECRLTYGQAVYWIDPLLATLDRALNQLAGIREIDSQKDDNK</sequence>
<dbReference type="OrthoDB" id="6594862at2"/>
<gene>
    <name evidence="1" type="ORF">C5E00_04740</name>
</gene>
<name>A0A8B3F920_PECPM</name>
<dbReference type="Proteomes" id="UP000269665">
    <property type="component" value="Unassembled WGS sequence"/>
</dbReference>
<organism evidence="1 2">
    <name type="scientific">Pectobacterium parmentieri</name>
    <dbReference type="NCBI Taxonomy" id="1905730"/>
    <lineage>
        <taxon>Bacteria</taxon>
        <taxon>Pseudomonadati</taxon>
        <taxon>Pseudomonadota</taxon>
        <taxon>Gammaproteobacteria</taxon>
        <taxon>Enterobacterales</taxon>
        <taxon>Pectobacteriaceae</taxon>
        <taxon>Pectobacterium</taxon>
    </lineage>
</organism>
<dbReference type="GeneID" id="45849386"/>
<dbReference type="RefSeq" id="WP_082218618.1">
    <property type="nucleotide sequence ID" value="NZ_CP015749.1"/>
</dbReference>
<accession>A0A8B3F920</accession>
<proteinExistence type="predicted"/>
<protein>
    <submittedName>
        <fullName evidence="1">Uncharacterized protein</fullName>
    </submittedName>
</protein>
<reference evidence="1 2" key="1">
    <citation type="journal article" date="2018" name="BMC Genomics">
        <title>High genomic variability in the plant pathogenic bacterium Pectobacterium parmentieri deciphered from de novo assembled complete genomes.</title>
        <authorList>
            <person name="Zoledowska S."/>
            <person name="Motyka-Pomagruk A."/>
            <person name="Sledz W."/>
            <person name="Mengoni A."/>
            <person name="Lojkowska E."/>
        </authorList>
    </citation>
    <scope>NUCLEOTIDE SEQUENCE [LARGE SCALE GENOMIC DNA]</scope>
    <source>
        <strain evidence="1 2">IFB5626</strain>
    </source>
</reference>